<feature type="region of interest" description="Disordered" evidence="1">
    <location>
        <begin position="175"/>
        <end position="202"/>
    </location>
</feature>
<feature type="compositionally biased region" description="Low complexity" evidence="1">
    <location>
        <begin position="277"/>
        <end position="286"/>
    </location>
</feature>
<feature type="transmembrane region" description="Helical" evidence="2">
    <location>
        <begin position="334"/>
        <end position="352"/>
    </location>
</feature>
<organism evidence="3 4">
    <name type="scientific">Crenichthys baileyi</name>
    <name type="common">White River springfish</name>
    <dbReference type="NCBI Taxonomy" id="28760"/>
    <lineage>
        <taxon>Eukaryota</taxon>
        <taxon>Metazoa</taxon>
        <taxon>Chordata</taxon>
        <taxon>Craniata</taxon>
        <taxon>Vertebrata</taxon>
        <taxon>Euteleostomi</taxon>
        <taxon>Actinopterygii</taxon>
        <taxon>Neopterygii</taxon>
        <taxon>Teleostei</taxon>
        <taxon>Neoteleostei</taxon>
        <taxon>Acanthomorphata</taxon>
        <taxon>Ovalentaria</taxon>
        <taxon>Atherinomorphae</taxon>
        <taxon>Cyprinodontiformes</taxon>
        <taxon>Goodeidae</taxon>
        <taxon>Crenichthys</taxon>
    </lineage>
</organism>
<feature type="transmembrane region" description="Helical" evidence="2">
    <location>
        <begin position="358"/>
        <end position="377"/>
    </location>
</feature>
<evidence type="ECO:0000256" key="2">
    <source>
        <dbReference type="SAM" id="Phobius"/>
    </source>
</evidence>
<dbReference type="Proteomes" id="UP001311232">
    <property type="component" value="Unassembled WGS sequence"/>
</dbReference>
<reference evidence="3 4" key="1">
    <citation type="submission" date="2021-06" db="EMBL/GenBank/DDBJ databases">
        <authorList>
            <person name="Palmer J.M."/>
        </authorList>
    </citation>
    <scope>NUCLEOTIDE SEQUENCE [LARGE SCALE GENOMIC DNA]</scope>
    <source>
        <strain evidence="3 4">MEX-2019</strain>
        <tissue evidence="3">Muscle</tissue>
    </source>
</reference>
<dbReference type="EMBL" id="JAHHUM010000029">
    <property type="protein sequence ID" value="KAK5623453.1"/>
    <property type="molecule type" value="Genomic_DNA"/>
</dbReference>
<keyword evidence="2" id="KW-1133">Transmembrane helix</keyword>
<dbReference type="AlphaFoldDB" id="A0AAV9SPE5"/>
<feature type="region of interest" description="Disordered" evidence="1">
    <location>
        <begin position="232"/>
        <end position="291"/>
    </location>
</feature>
<name>A0AAV9SPE5_9TELE</name>
<evidence type="ECO:0000313" key="3">
    <source>
        <dbReference type="EMBL" id="KAK5623453.1"/>
    </source>
</evidence>
<feature type="region of interest" description="Disordered" evidence="1">
    <location>
        <begin position="53"/>
        <end position="79"/>
    </location>
</feature>
<proteinExistence type="predicted"/>
<comment type="caution">
    <text evidence="3">The sequence shown here is derived from an EMBL/GenBank/DDBJ whole genome shotgun (WGS) entry which is preliminary data.</text>
</comment>
<feature type="compositionally biased region" description="Low complexity" evidence="1">
    <location>
        <begin position="187"/>
        <end position="201"/>
    </location>
</feature>
<gene>
    <name evidence="3" type="ORF">CRENBAI_014237</name>
</gene>
<feature type="transmembrane region" description="Helical" evidence="2">
    <location>
        <begin position="307"/>
        <end position="327"/>
    </location>
</feature>
<feature type="compositionally biased region" description="Low complexity" evidence="1">
    <location>
        <begin position="94"/>
        <end position="105"/>
    </location>
</feature>
<keyword evidence="2" id="KW-0472">Membrane</keyword>
<sequence length="378" mass="37375">MESDQSDTGSFAMDQSFEVEDFSPLSSLEVTTCGEIRTGASLSFPEGLASIPSPCLASPTSLPGPQPHPSDDSVPSSGSRRKIFMKGLTNAPASVSARGSSAASATVPDLSGGSADAPAPVSAGGQPDISVPALSIPVQPPVTTAQPLLHAHLLGFLWGILSEIFSAPVSVGQSSSAAQPLPPLSPPASAASEGSADAPASVYAGGQPDAAVPVFAGEIFSVSAPCSIEGRHGALAPGSTEVPDQPPPSSSPASASVSTEGSAGALAPASAESRPDVSAPAPASAVGRPDVSAPASAVGRLDASAPAGSVIIILICTPGSGIIILVIYTPGSGIIILVIYTPGSGIIILVIYIPGSDIIFIIYTSGSDIIINITFNLR</sequence>
<accession>A0AAV9SPE5</accession>
<evidence type="ECO:0000313" key="4">
    <source>
        <dbReference type="Proteomes" id="UP001311232"/>
    </source>
</evidence>
<feature type="region of interest" description="Disordered" evidence="1">
    <location>
        <begin position="94"/>
        <end position="126"/>
    </location>
</feature>
<evidence type="ECO:0000256" key="1">
    <source>
        <dbReference type="SAM" id="MobiDB-lite"/>
    </source>
</evidence>
<protein>
    <submittedName>
        <fullName evidence="3">Uncharacterized protein</fullName>
    </submittedName>
</protein>
<keyword evidence="2" id="KW-0812">Transmembrane</keyword>
<keyword evidence="4" id="KW-1185">Reference proteome</keyword>